<feature type="transmembrane region" description="Helical" evidence="13">
    <location>
        <begin position="90"/>
        <end position="111"/>
    </location>
</feature>
<proteinExistence type="inferred from homology"/>
<keyword evidence="8 13" id="KW-1133">Transmembrane helix</keyword>
<dbReference type="GO" id="GO:0008137">
    <property type="term" value="F:NADH dehydrogenase (ubiquinone) activity"/>
    <property type="evidence" value="ECO:0007669"/>
    <property type="project" value="UniProtKB-UniRule"/>
</dbReference>
<keyword evidence="13" id="KW-0249">Electron transport</keyword>
<protein>
    <recommendedName>
        <fullName evidence="4 13">NADH-ubiquinone oxidoreductase chain 3</fullName>
        <ecNumber evidence="3 13">7.1.1.2</ecNumber>
    </recommendedName>
</protein>
<evidence type="ECO:0000256" key="13">
    <source>
        <dbReference type="RuleBase" id="RU003640"/>
    </source>
</evidence>
<comment type="subcellular location">
    <subcellularLocation>
        <location evidence="1">Membrane</location>
        <topology evidence="1">Multi-pass membrane protein</topology>
    </subcellularLocation>
    <subcellularLocation>
        <location evidence="13">Mitochondrion membrane</location>
        <topology evidence="13">Multi-pass membrane protein</topology>
    </subcellularLocation>
</comment>
<dbReference type="EC" id="7.1.1.2" evidence="3 13"/>
<sequence>MDTEFIEIFFLILFSVTLSTVISGASYLVGLKQPDSEKVSVYECGFDPLGSSRTPFSVKFFLVGILFLVFDLEISFLFPWCVIFNQVGLLGVWVMYLFLVILTIGLIYEWVKGGLEWE</sequence>
<geneLocation type="mitochondrion" evidence="14"/>
<evidence type="ECO:0000256" key="3">
    <source>
        <dbReference type="ARBA" id="ARBA00012944"/>
    </source>
</evidence>
<organism evidence="14">
    <name type="scientific">Poecillastra laminaris</name>
    <dbReference type="NCBI Taxonomy" id="1336882"/>
    <lineage>
        <taxon>Eukaryota</taxon>
        <taxon>Metazoa</taxon>
        <taxon>Porifera</taxon>
        <taxon>Demospongiae</taxon>
        <taxon>Heteroscleromorpha</taxon>
        <taxon>Tetractinellida</taxon>
        <taxon>Astrophorina</taxon>
        <taxon>Vulcanellidae</taxon>
        <taxon>Poecillastra</taxon>
    </lineage>
</organism>
<dbReference type="Pfam" id="PF00507">
    <property type="entry name" value="Oxidored_q4"/>
    <property type="match status" value="1"/>
</dbReference>
<evidence type="ECO:0000256" key="5">
    <source>
        <dbReference type="ARBA" id="ARBA00022448"/>
    </source>
</evidence>
<keyword evidence="9 13" id="KW-0520">NAD</keyword>
<dbReference type="GO" id="GO:0016651">
    <property type="term" value="F:oxidoreductase activity, acting on NAD(P)H"/>
    <property type="evidence" value="ECO:0007669"/>
    <property type="project" value="InterPro"/>
</dbReference>
<dbReference type="Gene3D" id="1.20.58.1610">
    <property type="entry name" value="NADH:ubiquinone/plastoquinone oxidoreductase, chain 3"/>
    <property type="match status" value="1"/>
</dbReference>
<keyword evidence="13 14" id="KW-0496">Mitochondrion</keyword>
<feature type="transmembrane region" description="Helical" evidence="13">
    <location>
        <begin position="6"/>
        <end position="29"/>
    </location>
</feature>
<keyword evidence="11 13" id="KW-0472">Membrane</keyword>
<comment type="catalytic activity">
    <reaction evidence="12 13">
        <text>a ubiquinone + NADH + 5 H(+)(in) = a ubiquinol + NAD(+) + 4 H(+)(out)</text>
        <dbReference type="Rhea" id="RHEA:29091"/>
        <dbReference type="Rhea" id="RHEA-COMP:9565"/>
        <dbReference type="Rhea" id="RHEA-COMP:9566"/>
        <dbReference type="ChEBI" id="CHEBI:15378"/>
        <dbReference type="ChEBI" id="CHEBI:16389"/>
        <dbReference type="ChEBI" id="CHEBI:17976"/>
        <dbReference type="ChEBI" id="CHEBI:57540"/>
        <dbReference type="ChEBI" id="CHEBI:57945"/>
        <dbReference type="EC" id="7.1.1.2"/>
    </reaction>
</comment>
<comment type="similarity">
    <text evidence="2 13">Belongs to the complex I subunit 3 family.</text>
</comment>
<evidence type="ECO:0000256" key="2">
    <source>
        <dbReference type="ARBA" id="ARBA00008472"/>
    </source>
</evidence>
<dbReference type="HAMAP" id="MF_01394">
    <property type="entry name" value="NDH1_NuoA"/>
    <property type="match status" value="1"/>
</dbReference>
<evidence type="ECO:0000256" key="9">
    <source>
        <dbReference type="ARBA" id="ARBA00023027"/>
    </source>
</evidence>
<name>A0A0U1XJ70_9METZ</name>
<dbReference type="InterPro" id="IPR000440">
    <property type="entry name" value="NADH_UbQ/plastoQ_OxRdtase_su3"/>
</dbReference>
<keyword evidence="6 13" id="KW-0812">Transmembrane</keyword>
<feature type="transmembrane region" description="Helical" evidence="13">
    <location>
        <begin position="60"/>
        <end position="78"/>
    </location>
</feature>
<gene>
    <name evidence="14" type="primary">ND3</name>
</gene>
<dbReference type="FunFam" id="1.20.58.1610:FF:000004">
    <property type="entry name" value="NADH-quinone oxidoreductase subunit A"/>
    <property type="match status" value="1"/>
</dbReference>
<dbReference type="RefSeq" id="YP_009093884.1">
    <property type="nucleotide sequence ID" value="NC_025335.1"/>
</dbReference>
<dbReference type="GO" id="GO:0031966">
    <property type="term" value="C:mitochondrial membrane"/>
    <property type="evidence" value="ECO:0007669"/>
    <property type="project" value="UniProtKB-SubCell"/>
</dbReference>
<evidence type="ECO:0000313" key="14">
    <source>
        <dbReference type="EMBL" id="AIT59111.1"/>
    </source>
</evidence>
<keyword evidence="13" id="KW-0679">Respiratory chain</keyword>
<evidence type="ECO:0000256" key="1">
    <source>
        <dbReference type="ARBA" id="ARBA00004141"/>
    </source>
</evidence>
<comment type="function">
    <text evidence="13">Core subunit of the mitochondrial membrane respiratory chain NADH dehydrogenase (Complex I) which catalyzes electron transfer from NADH through the respiratory chain, using ubiquinone as an electron acceptor. Essential for the catalytic activity of complex I.</text>
</comment>
<reference evidence="14" key="1">
    <citation type="journal article" date="2014" name="Mitochondrial DNA">
        <title>The complete mitochondrial genome of the deep-sea sponge Poecillastra laminaris (Astrophorida, Vulcanellidae).</title>
        <authorList>
            <person name="Zeng C."/>
            <person name="Thomas L.J."/>
            <person name="Kelly M."/>
            <person name="Gardner J.P."/>
        </authorList>
    </citation>
    <scope>NUCLEOTIDE SEQUENCE</scope>
</reference>
<evidence type="ECO:0000256" key="8">
    <source>
        <dbReference type="ARBA" id="ARBA00022989"/>
    </source>
</evidence>
<keyword evidence="10 13" id="KW-0830">Ubiquinone</keyword>
<evidence type="ECO:0000256" key="7">
    <source>
        <dbReference type="ARBA" id="ARBA00022967"/>
    </source>
</evidence>
<evidence type="ECO:0000256" key="11">
    <source>
        <dbReference type="ARBA" id="ARBA00023136"/>
    </source>
</evidence>
<keyword evidence="7 13" id="KW-1278">Translocase</keyword>
<dbReference type="EMBL" id="KM362735">
    <property type="protein sequence ID" value="AIT59111.1"/>
    <property type="molecule type" value="Genomic_DNA"/>
</dbReference>
<dbReference type="PANTHER" id="PTHR11058:SF9">
    <property type="entry name" value="NADH-UBIQUINONE OXIDOREDUCTASE CHAIN 3"/>
    <property type="match status" value="1"/>
</dbReference>
<dbReference type="AlphaFoldDB" id="A0A0U1XJ70"/>
<keyword evidence="5 13" id="KW-0813">Transport</keyword>
<dbReference type="PANTHER" id="PTHR11058">
    <property type="entry name" value="NADH-UBIQUINONE OXIDOREDUCTASE CHAIN 3"/>
    <property type="match status" value="1"/>
</dbReference>
<evidence type="ECO:0000256" key="4">
    <source>
        <dbReference type="ARBA" id="ARBA00021007"/>
    </source>
</evidence>
<dbReference type="GO" id="GO:0030964">
    <property type="term" value="C:NADH dehydrogenase complex"/>
    <property type="evidence" value="ECO:0007669"/>
    <property type="project" value="TreeGrafter"/>
</dbReference>
<dbReference type="InterPro" id="IPR038430">
    <property type="entry name" value="NDAH_ubi_oxred_su3_sf"/>
</dbReference>
<dbReference type="InterPro" id="IPR023043">
    <property type="entry name" value="NAD(P)H_OxRDtase_bac/plastid"/>
</dbReference>
<evidence type="ECO:0000256" key="6">
    <source>
        <dbReference type="ARBA" id="ARBA00022692"/>
    </source>
</evidence>
<dbReference type="GeneID" id="20834816"/>
<accession>A0A0U1XJ70</accession>
<evidence type="ECO:0000256" key="12">
    <source>
        <dbReference type="ARBA" id="ARBA00049551"/>
    </source>
</evidence>
<evidence type="ECO:0000256" key="10">
    <source>
        <dbReference type="ARBA" id="ARBA00023075"/>
    </source>
</evidence>